<dbReference type="OrthoDB" id="7510033at2"/>
<reference evidence="3 4" key="1">
    <citation type="submission" date="2019-12" db="EMBL/GenBank/DDBJ databases">
        <title>Genomic-based taxomic classification of the family Erythrobacteraceae.</title>
        <authorList>
            <person name="Xu L."/>
        </authorList>
    </citation>
    <scope>NUCLEOTIDE SEQUENCE [LARGE SCALE GENOMIC DNA]</scope>
    <source>
        <strain evidence="3 4">M0322</strain>
    </source>
</reference>
<evidence type="ECO:0000256" key="1">
    <source>
        <dbReference type="SAM" id="SignalP"/>
    </source>
</evidence>
<dbReference type="Gene3D" id="3.10.450.50">
    <property type="match status" value="1"/>
</dbReference>
<keyword evidence="1" id="KW-0732">Signal</keyword>
<proteinExistence type="predicted"/>
<evidence type="ECO:0000259" key="2">
    <source>
        <dbReference type="Pfam" id="PF13577"/>
    </source>
</evidence>
<accession>A0A844YVX7</accession>
<dbReference type="RefSeq" id="WP_160770169.1">
    <property type="nucleotide sequence ID" value="NZ_WTYV01000001.1"/>
</dbReference>
<sequence>MRNWKTAALVLVAAGMGVTALPAMAQDNAPTYSRGYADDRAEIEDLMARYMFAIDYFDWDAYVATFAPDGELTFARGTTRGREAIRAVVMDFSQGIGRFYHTADGQPAKLRHVLLNSSIRVEGDRAWASTLWQEMANNGPDDTMKDGTYGLYQDEFVRLDGRWYIQKRNVLNEFIPGRNSGPANPVSEMDAAAAAYRAQLAQ</sequence>
<feature type="domain" description="SnoaL-like" evidence="2">
    <location>
        <begin position="37"/>
        <end position="169"/>
    </location>
</feature>
<evidence type="ECO:0000313" key="4">
    <source>
        <dbReference type="Proteomes" id="UP000466966"/>
    </source>
</evidence>
<comment type="caution">
    <text evidence="3">The sequence shown here is derived from an EMBL/GenBank/DDBJ whole genome shotgun (WGS) entry which is preliminary data.</text>
</comment>
<name>A0A844YVX7_9SPHN</name>
<dbReference type="EMBL" id="WTYV01000001">
    <property type="protein sequence ID" value="MXO70227.1"/>
    <property type="molecule type" value="Genomic_DNA"/>
</dbReference>
<dbReference type="InterPro" id="IPR037401">
    <property type="entry name" value="SnoaL-like"/>
</dbReference>
<evidence type="ECO:0000313" key="3">
    <source>
        <dbReference type="EMBL" id="MXO70227.1"/>
    </source>
</evidence>
<dbReference type="InterPro" id="IPR032710">
    <property type="entry name" value="NTF2-like_dom_sf"/>
</dbReference>
<dbReference type="Proteomes" id="UP000466966">
    <property type="component" value="Unassembled WGS sequence"/>
</dbReference>
<dbReference type="Pfam" id="PF13577">
    <property type="entry name" value="SnoaL_4"/>
    <property type="match status" value="1"/>
</dbReference>
<feature type="signal peptide" evidence="1">
    <location>
        <begin position="1"/>
        <end position="25"/>
    </location>
</feature>
<keyword evidence="4" id="KW-1185">Reference proteome</keyword>
<organism evidence="3 4">
    <name type="scientific">Alteraurantiacibacter buctensis</name>
    <dbReference type="NCBI Taxonomy" id="1503981"/>
    <lineage>
        <taxon>Bacteria</taxon>
        <taxon>Pseudomonadati</taxon>
        <taxon>Pseudomonadota</taxon>
        <taxon>Alphaproteobacteria</taxon>
        <taxon>Sphingomonadales</taxon>
        <taxon>Erythrobacteraceae</taxon>
        <taxon>Alteraurantiacibacter</taxon>
    </lineage>
</organism>
<protein>
    <recommendedName>
        <fullName evidence="2">SnoaL-like domain-containing protein</fullName>
    </recommendedName>
</protein>
<feature type="chain" id="PRO_5032847764" description="SnoaL-like domain-containing protein" evidence="1">
    <location>
        <begin position="26"/>
        <end position="202"/>
    </location>
</feature>
<dbReference type="SUPFAM" id="SSF54427">
    <property type="entry name" value="NTF2-like"/>
    <property type="match status" value="1"/>
</dbReference>
<gene>
    <name evidence="3" type="ORF">GRI99_01100</name>
</gene>
<dbReference type="AlphaFoldDB" id="A0A844YVX7"/>